<evidence type="ECO:0000313" key="3">
    <source>
        <dbReference type="Proteomes" id="UP000816034"/>
    </source>
</evidence>
<dbReference type="Gene3D" id="3.30.530.20">
    <property type="match status" value="1"/>
</dbReference>
<dbReference type="Proteomes" id="UP000816034">
    <property type="component" value="Unassembled WGS sequence"/>
</dbReference>
<organism evidence="2 3">
    <name type="scientific">Naegleria lovaniensis</name>
    <name type="common">Amoeba</name>
    <dbReference type="NCBI Taxonomy" id="51637"/>
    <lineage>
        <taxon>Eukaryota</taxon>
        <taxon>Discoba</taxon>
        <taxon>Heterolobosea</taxon>
        <taxon>Tetramitia</taxon>
        <taxon>Eutetramitia</taxon>
        <taxon>Vahlkampfiidae</taxon>
        <taxon>Naegleria</taxon>
    </lineage>
</organism>
<reference evidence="2 3" key="1">
    <citation type="journal article" date="2018" name="BMC Genomics">
        <title>The genome of Naegleria lovaniensis, the basis for a comparative approach to unravel pathogenicity factors of the human pathogenic amoeba N. fowleri.</title>
        <authorList>
            <person name="Liechti N."/>
            <person name="Schurch N."/>
            <person name="Bruggmann R."/>
            <person name="Wittwer M."/>
        </authorList>
    </citation>
    <scope>NUCLEOTIDE SEQUENCE [LARGE SCALE GENOMIC DNA]</scope>
    <source>
        <strain evidence="2 3">ATCC 30569</strain>
    </source>
</reference>
<dbReference type="PANTHER" id="PTHR19308:SF14">
    <property type="entry name" value="START DOMAIN-CONTAINING PROTEIN"/>
    <property type="match status" value="1"/>
</dbReference>
<evidence type="ECO:0000313" key="2">
    <source>
        <dbReference type="EMBL" id="KAG2392735.1"/>
    </source>
</evidence>
<name>A0AA88GXE1_NAELO</name>
<dbReference type="GO" id="GO:0005737">
    <property type="term" value="C:cytoplasm"/>
    <property type="evidence" value="ECO:0007669"/>
    <property type="project" value="UniProtKB-ARBA"/>
</dbReference>
<protein>
    <recommendedName>
        <fullName evidence="1">START domain-containing protein</fullName>
    </recommendedName>
</protein>
<dbReference type="GO" id="GO:0008289">
    <property type="term" value="F:lipid binding"/>
    <property type="evidence" value="ECO:0007669"/>
    <property type="project" value="InterPro"/>
</dbReference>
<dbReference type="RefSeq" id="XP_044554629.1">
    <property type="nucleotide sequence ID" value="XM_044687118.1"/>
</dbReference>
<dbReference type="GeneID" id="68103914"/>
<dbReference type="AlphaFoldDB" id="A0AA88GXE1"/>
<dbReference type="PANTHER" id="PTHR19308">
    <property type="entry name" value="PHOSPHATIDYLCHOLINE TRANSFER PROTEIN"/>
    <property type="match status" value="1"/>
</dbReference>
<dbReference type="EMBL" id="PYSW02000004">
    <property type="protein sequence ID" value="KAG2392735.1"/>
    <property type="molecule type" value="Genomic_DNA"/>
</dbReference>
<comment type="caution">
    <text evidence="2">The sequence shown here is derived from an EMBL/GenBank/DDBJ whole genome shotgun (WGS) entry which is preliminary data.</text>
</comment>
<accession>A0AA88GXE1</accession>
<proteinExistence type="predicted"/>
<dbReference type="SUPFAM" id="SSF55961">
    <property type="entry name" value="Bet v1-like"/>
    <property type="match status" value="1"/>
</dbReference>
<evidence type="ECO:0000259" key="1">
    <source>
        <dbReference type="PROSITE" id="PS50848"/>
    </source>
</evidence>
<sequence length="239" mass="27347">MTPTPQEISQIKLKWHSAKDLALRMTSQHSLKDSTFHYHHTKKNVDVYACKQQGESALVVRGDSICENVSADEFAKSYLSTNLEIWQKLDPNMKRIELLDEWTDKEGHWQVLYYLVSSGAPLVSDRDFLYVMKYQQQEDFSFFLSTSVDGLYEPRSTFIPTKGAVRGTNIYVCQRYDPLEGGKDIHVTDSSQCLVNGWIPQSVVNTVIYPIPLNIALNAEMLNKTLRLPPNSPSLREKK</sequence>
<keyword evidence="3" id="KW-1185">Reference proteome</keyword>
<gene>
    <name evidence="2" type="ORF">C9374_011460</name>
</gene>
<dbReference type="InterPro" id="IPR051213">
    <property type="entry name" value="START_lipid_transfer"/>
</dbReference>
<dbReference type="InterPro" id="IPR023393">
    <property type="entry name" value="START-like_dom_sf"/>
</dbReference>
<dbReference type="PROSITE" id="PS50848">
    <property type="entry name" value="START"/>
    <property type="match status" value="1"/>
</dbReference>
<feature type="domain" description="START" evidence="1">
    <location>
        <begin position="86"/>
        <end position="208"/>
    </location>
</feature>
<dbReference type="InterPro" id="IPR002913">
    <property type="entry name" value="START_lipid-bd_dom"/>
</dbReference>